<sequence length="509" mass="57165">MVPYHSRLTSKYTILLTAVLYYSGVSSKSRNLLTAVPYYSRVTSCLQKSRNRRPWNGFLRSVVRGQLSSGRSATAPNFSPPRALNSRGVGLLRISCLTNSSLLVSSSRLPSWLRYCTRVQAIPVSLCRRYCFVIGDMAIAAMAKTVELLASHQGEPGSIPGRDSRGLSHIGIVPDDAAGRRVFLGISPLSSTFIPALFHSNLISPSLALNKLSLPRGKLSATINTARQFRALRLATLAYLIHVAVSPLTLRASRPFTRKIAPRRRQPKTVLAETSRVAVGWCAVDLGFRRFCVRIPVWYACLLFALRTIGAEVVKWLVYSPPPPNRRTGFDTRQGHSRIFACGNRTGRCRWSVGFLGDLPIPPSLHSSFIPHFTLIGSQDREVKSCPDLHHMDYKKRFRFSWLAKRCVLEGTDTWQVSTSTSYQCDLHSSASSLKLYCSLVELKCSLAVIACSIVDSHVVFEFCTTHRYFNLRRRHGWRSGLYTNFPPRRTGFVSRRCRPRVIARDREI</sequence>
<dbReference type="Proteomes" id="UP001159363">
    <property type="component" value="Chromosome X"/>
</dbReference>
<evidence type="ECO:0000313" key="1">
    <source>
        <dbReference type="EMBL" id="KAJ8887828.1"/>
    </source>
</evidence>
<comment type="caution">
    <text evidence="1">The sequence shown here is derived from an EMBL/GenBank/DDBJ whole genome shotgun (WGS) entry which is preliminary data.</text>
</comment>
<proteinExistence type="predicted"/>
<accession>A0ABQ9HVI9</accession>
<name>A0ABQ9HVI9_9NEOP</name>
<evidence type="ECO:0000313" key="2">
    <source>
        <dbReference type="Proteomes" id="UP001159363"/>
    </source>
</evidence>
<gene>
    <name evidence="1" type="ORF">PR048_014046</name>
</gene>
<reference evidence="1 2" key="1">
    <citation type="submission" date="2023-02" db="EMBL/GenBank/DDBJ databases">
        <title>LHISI_Scaffold_Assembly.</title>
        <authorList>
            <person name="Stuart O.P."/>
            <person name="Cleave R."/>
            <person name="Magrath M.J.L."/>
            <person name="Mikheyev A.S."/>
        </authorList>
    </citation>
    <scope>NUCLEOTIDE SEQUENCE [LARGE SCALE GENOMIC DNA]</scope>
    <source>
        <strain evidence="1">Daus_M_001</strain>
        <tissue evidence="1">Leg muscle</tissue>
    </source>
</reference>
<keyword evidence="2" id="KW-1185">Reference proteome</keyword>
<organism evidence="1 2">
    <name type="scientific">Dryococelus australis</name>
    <dbReference type="NCBI Taxonomy" id="614101"/>
    <lineage>
        <taxon>Eukaryota</taxon>
        <taxon>Metazoa</taxon>
        <taxon>Ecdysozoa</taxon>
        <taxon>Arthropoda</taxon>
        <taxon>Hexapoda</taxon>
        <taxon>Insecta</taxon>
        <taxon>Pterygota</taxon>
        <taxon>Neoptera</taxon>
        <taxon>Polyneoptera</taxon>
        <taxon>Phasmatodea</taxon>
        <taxon>Verophasmatodea</taxon>
        <taxon>Anareolatae</taxon>
        <taxon>Phasmatidae</taxon>
        <taxon>Eurycanthinae</taxon>
        <taxon>Dryococelus</taxon>
    </lineage>
</organism>
<protein>
    <submittedName>
        <fullName evidence="1">Uncharacterized protein</fullName>
    </submittedName>
</protein>
<dbReference type="EMBL" id="JARBHB010000004">
    <property type="protein sequence ID" value="KAJ8887828.1"/>
    <property type="molecule type" value="Genomic_DNA"/>
</dbReference>